<reference evidence="1 2" key="1">
    <citation type="submission" date="2023-04" db="EMBL/GenBank/DDBJ databases">
        <title>Funneling lignin-derived compounds into biodiesel using alkali-halophilic Citricoccus sp. P2.</title>
        <authorList>
            <person name="Luo C.-B."/>
        </authorList>
    </citation>
    <scope>NUCLEOTIDE SEQUENCE [LARGE SCALE GENOMIC DNA]</scope>
    <source>
        <strain evidence="1 2">P2</strain>
    </source>
</reference>
<evidence type="ECO:0000313" key="2">
    <source>
        <dbReference type="Proteomes" id="UP001219037"/>
    </source>
</evidence>
<gene>
    <name evidence="1" type="ORF">P8192_01430</name>
</gene>
<protein>
    <submittedName>
        <fullName evidence="1">Uncharacterized protein</fullName>
    </submittedName>
</protein>
<sequence>MALRVEASVFHGSWWTPRRADYIEAGKLLDPDEREIAAGADAAAAPTSDGAPPYHLIFCVKDGELVVIAYAHERRRPGCWRDRLEHV</sequence>
<organism evidence="1 2">
    <name type="scientific">Citricoccus muralis</name>
    <dbReference type="NCBI Taxonomy" id="169134"/>
    <lineage>
        <taxon>Bacteria</taxon>
        <taxon>Bacillati</taxon>
        <taxon>Actinomycetota</taxon>
        <taxon>Actinomycetes</taxon>
        <taxon>Micrococcales</taxon>
        <taxon>Micrococcaceae</taxon>
        <taxon>Citricoccus</taxon>
    </lineage>
</organism>
<dbReference type="EMBL" id="CP121252">
    <property type="protein sequence ID" value="WFP16817.1"/>
    <property type="molecule type" value="Genomic_DNA"/>
</dbReference>
<name>A0ABY8H876_9MICC</name>
<accession>A0ABY8H876</accession>
<dbReference type="RefSeq" id="WP_278157911.1">
    <property type="nucleotide sequence ID" value="NZ_CP121252.1"/>
</dbReference>
<proteinExistence type="predicted"/>
<dbReference type="Proteomes" id="UP001219037">
    <property type="component" value="Chromosome"/>
</dbReference>
<keyword evidence="2" id="KW-1185">Reference proteome</keyword>
<evidence type="ECO:0000313" key="1">
    <source>
        <dbReference type="EMBL" id="WFP16817.1"/>
    </source>
</evidence>